<evidence type="ECO:0000259" key="9">
    <source>
        <dbReference type="Pfam" id="PF01113"/>
    </source>
</evidence>
<gene>
    <name evidence="11" type="ORF">CfP315_0679</name>
</gene>
<dbReference type="GO" id="GO:0005829">
    <property type="term" value="C:cytosol"/>
    <property type="evidence" value="ECO:0007669"/>
    <property type="project" value="TreeGrafter"/>
</dbReference>
<dbReference type="GO" id="GO:0008839">
    <property type="term" value="F:4-hydroxy-tetrahydrodipicolinate reductase"/>
    <property type="evidence" value="ECO:0007669"/>
    <property type="project" value="InterPro"/>
</dbReference>
<dbReference type="PANTHER" id="PTHR20836">
    <property type="entry name" value="DIHYDRODIPICOLINATE REDUCTASE"/>
    <property type="match status" value="1"/>
</dbReference>
<proteinExistence type="inferred from homology"/>
<feature type="domain" description="Dihydrodipicolinate reductase C-terminal" evidence="10">
    <location>
        <begin position="121"/>
        <end position="213"/>
    </location>
</feature>
<keyword evidence="4" id="KW-0521">NADP</keyword>
<dbReference type="Pfam" id="PF05173">
    <property type="entry name" value="DapB_C"/>
    <property type="match status" value="1"/>
</dbReference>
<evidence type="ECO:0000313" key="11">
    <source>
        <dbReference type="EMBL" id="BED92095.1"/>
    </source>
</evidence>
<evidence type="ECO:0000256" key="8">
    <source>
        <dbReference type="ARBA" id="ARBA00023154"/>
    </source>
</evidence>
<dbReference type="KEGG" id="ips:CfP315_0679"/>
<dbReference type="InterPro" id="IPR000846">
    <property type="entry name" value="DapB_N"/>
</dbReference>
<dbReference type="EMBL" id="AP027924">
    <property type="protein sequence ID" value="BED92095.1"/>
    <property type="molecule type" value="Genomic_DNA"/>
</dbReference>
<sequence>MIKLIVCGIYGRMGHAIVDVVKNDFLNCEVVGGIVKEKEERQIDVPVFTSQDEINIDWDAIIDVSAPETLDFLLSLDSYKNKKLIIGTTGYTERQKSKIEDLALTSQVRYVPNASILFNSTLKAIKMIQKNFPDADTGILDIHHAKKLDAPSGTAKLVFDEISKISNKKPRISSFRLGQHGAYLEVYIQNNTELLKISFSAGSLTEFARGLVAFCL</sequence>
<dbReference type="InterPro" id="IPR022663">
    <property type="entry name" value="DapB_C"/>
</dbReference>
<evidence type="ECO:0000256" key="2">
    <source>
        <dbReference type="ARBA" id="ARBA00022490"/>
    </source>
</evidence>
<dbReference type="AlphaFoldDB" id="A0AA48IH19"/>
<accession>A0AA48IH19</accession>
<dbReference type="GO" id="GO:0019877">
    <property type="term" value="P:diaminopimelate biosynthetic process"/>
    <property type="evidence" value="ECO:0007669"/>
    <property type="project" value="UniProtKB-KW"/>
</dbReference>
<keyword evidence="6" id="KW-0560">Oxidoreductase</keyword>
<dbReference type="Pfam" id="PF01113">
    <property type="entry name" value="DapB_N"/>
    <property type="match status" value="1"/>
</dbReference>
<evidence type="ECO:0000259" key="10">
    <source>
        <dbReference type="Pfam" id="PF05173"/>
    </source>
</evidence>
<name>A0AA48IH19_9FIRM</name>
<protein>
    <submittedName>
        <fullName evidence="11">4-hydroxy-tetrahydrodipicolinate reductase</fullName>
    </submittedName>
</protein>
<evidence type="ECO:0000256" key="6">
    <source>
        <dbReference type="ARBA" id="ARBA00023002"/>
    </source>
</evidence>
<keyword evidence="2" id="KW-0963">Cytoplasm</keyword>
<reference evidence="11" key="1">
    <citation type="journal article" date="2023" name="ISME J.">
        <title>Emergence of putative energy parasites within Clostridia revealed by genome analysis of a novel endosymbiotic clade.</title>
        <authorList>
            <person name="Takahashi K."/>
            <person name="Kuwahara H."/>
            <person name="Horikawa Y."/>
            <person name="Izawa K."/>
            <person name="Kato D."/>
            <person name="Inagaki T."/>
            <person name="Yuki M."/>
            <person name="Ohkuma M."/>
            <person name="Hongoh Y."/>
        </authorList>
    </citation>
    <scope>NUCLEOTIDE SEQUENCE</scope>
    <source>
        <strain evidence="11">CfP3-15</strain>
    </source>
</reference>
<dbReference type="PANTHER" id="PTHR20836:SF7">
    <property type="entry name" value="4-HYDROXY-TETRAHYDRODIPICOLINATE REDUCTASE"/>
    <property type="match status" value="1"/>
</dbReference>
<comment type="similarity">
    <text evidence="1">Belongs to the DapB family.</text>
</comment>
<dbReference type="PIRSF" id="PIRSF000161">
    <property type="entry name" value="DHPR"/>
    <property type="match status" value="1"/>
</dbReference>
<dbReference type="CDD" id="cd02274">
    <property type="entry name" value="DHDPR_N"/>
    <property type="match status" value="1"/>
</dbReference>
<dbReference type="SUPFAM" id="SSF55347">
    <property type="entry name" value="Glyceraldehyde-3-phosphate dehydrogenase-like, C-terminal domain"/>
    <property type="match status" value="1"/>
</dbReference>
<organism evidence="11">
    <name type="scientific">Candidatus Improbicoccus pseudotrichonymphae</name>
    <dbReference type="NCBI Taxonomy" id="3033792"/>
    <lineage>
        <taxon>Bacteria</taxon>
        <taxon>Bacillati</taxon>
        <taxon>Bacillota</taxon>
        <taxon>Clostridia</taxon>
        <taxon>Candidatus Improbicoccus</taxon>
    </lineage>
</organism>
<keyword evidence="5" id="KW-0220">Diaminopimelate biosynthesis</keyword>
<evidence type="ECO:0000256" key="4">
    <source>
        <dbReference type="ARBA" id="ARBA00022857"/>
    </source>
</evidence>
<feature type="domain" description="Dihydrodipicolinate reductase N-terminal" evidence="9">
    <location>
        <begin position="2"/>
        <end position="113"/>
    </location>
</feature>
<dbReference type="InterPro" id="IPR036291">
    <property type="entry name" value="NAD(P)-bd_dom_sf"/>
</dbReference>
<evidence type="ECO:0000256" key="5">
    <source>
        <dbReference type="ARBA" id="ARBA00022915"/>
    </source>
</evidence>
<dbReference type="InterPro" id="IPR023940">
    <property type="entry name" value="DHDPR_bac"/>
</dbReference>
<dbReference type="Proteomes" id="UP001337580">
    <property type="component" value="Chromosome"/>
</dbReference>
<evidence type="ECO:0000256" key="7">
    <source>
        <dbReference type="ARBA" id="ARBA00023027"/>
    </source>
</evidence>
<keyword evidence="8" id="KW-0457">Lysine biosynthesis</keyword>
<dbReference type="Gene3D" id="3.40.50.720">
    <property type="entry name" value="NAD(P)-binding Rossmann-like Domain"/>
    <property type="match status" value="1"/>
</dbReference>
<keyword evidence="3" id="KW-0028">Amino-acid biosynthesis</keyword>
<keyword evidence="7" id="KW-0520">NAD</keyword>
<dbReference type="GO" id="GO:0009089">
    <property type="term" value="P:lysine biosynthetic process via diaminopimelate"/>
    <property type="evidence" value="ECO:0007669"/>
    <property type="project" value="InterPro"/>
</dbReference>
<evidence type="ECO:0000256" key="3">
    <source>
        <dbReference type="ARBA" id="ARBA00022605"/>
    </source>
</evidence>
<dbReference type="Gene3D" id="3.30.360.10">
    <property type="entry name" value="Dihydrodipicolinate Reductase, domain 2"/>
    <property type="match status" value="1"/>
</dbReference>
<evidence type="ECO:0000256" key="1">
    <source>
        <dbReference type="ARBA" id="ARBA00006642"/>
    </source>
</evidence>
<dbReference type="SUPFAM" id="SSF51735">
    <property type="entry name" value="NAD(P)-binding Rossmann-fold domains"/>
    <property type="match status" value="1"/>
</dbReference>